<reference evidence="1" key="1">
    <citation type="submission" date="2020-11" db="EMBL/GenBank/DDBJ databases">
        <authorList>
            <consortium name="DOE Joint Genome Institute"/>
            <person name="Ahrendt S."/>
            <person name="Riley R."/>
            <person name="Andreopoulos W."/>
            <person name="LaButti K."/>
            <person name="Pangilinan J."/>
            <person name="Ruiz-duenas F.J."/>
            <person name="Barrasa J.M."/>
            <person name="Sanchez-Garcia M."/>
            <person name="Camarero S."/>
            <person name="Miyauchi S."/>
            <person name="Serrano A."/>
            <person name="Linde D."/>
            <person name="Babiker R."/>
            <person name="Drula E."/>
            <person name="Ayuso-Fernandez I."/>
            <person name="Pacheco R."/>
            <person name="Padilla G."/>
            <person name="Ferreira P."/>
            <person name="Barriuso J."/>
            <person name="Kellner H."/>
            <person name="Castanera R."/>
            <person name="Alfaro M."/>
            <person name="Ramirez L."/>
            <person name="Pisabarro A.G."/>
            <person name="Kuo A."/>
            <person name="Tritt A."/>
            <person name="Lipzen A."/>
            <person name="He G."/>
            <person name="Yan M."/>
            <person name="Ng V."/>
            <person name="Cullen D."/>
            <person name="Martin F."/>
            <person name="Rosso M.-N."/>
            <person name="Henrissat B."/>
            <person name="Hibbett D."/>
            <person name="Martinez A.T."/>
            <person name="Grigoriev I.V."/>
        </authorList>
    </citation>
    <scope>NUCLEOTIDE SEQUENCE</scope>
    <source>
        <strain evidence="1">AH 44721</strain>
    </source>
</reference>
<accession>A0A9P5NG07</accession>
<dbReference type="AlphaFoldDB" id="A0A9P5NG07"/>
<dbReference type="OrthoDB" id="3060808at2759"/>
<organism evidence="1 2">
    <name type="scientific">Gymnopilus junonius</name>
    <name type="common">Spectacular rustgill mushroom</name>
    <name type="synonym">Gymnopilus spectabilis subsp. junonius</name>
    <dbReference type="NCBI Taxonomy" id="109634"/>
    <lineage>
        <taxon>Eukaryota</taxon>
        <taxon>Fungi</taxon>
        <taxon>Dikarya</taxon>
        <taxon>Basidiomycota</taxon>
        <taxon>Agaricomycotina</taxon>
        <taxon>Agaricomycetes</taxon>
        <taxon>Agaricomycetidae</taxon>
        <taxon>Agaricales</taxon>
        <taxon>Agaricineae</taxon>
        <taxon>Hymenogastraceae</taxon>
        <taxon>Gymnopilus</taxon>
    </lineage>
</organism>
<gene>
    <name evidence="1" type="ORF">CPB84DRAFT_1851161</name>
</gene>
<protein>
    <submittedName>
        <fullName evidence="1">Uncharacterized protein</fullName>
    </submittedName>
</protein>
<dbReference type="Proteomes" id="UP000724874">
    <property type="component" value="Unassembled WGS sequence"/>
</dbReference>
<keyword evidence="2" id="KW-1185">Reference proteome</keyword>
<name>A0A9P5NG07_GYMJU</name>
<dbReference type="EMBL" id="JADNYJ010000121">
    <property type="protein sequence ID" value="KAF8882605.1"/>
    <property type="molecule type" value="Genomic_DNA"/>
</dbReference>
<evidence type="ECO:0000313" key="1">
    <source>
        <dbReference type="EMBL" id="KAF8882605.1"/>
    </source>
</evidence>
<comment type="caution">
    <text evidence="1">The sequence shown here is derived from an EMBL/GenBank/DDBJ whole genome shotgun (WGS) entry which is preliminary data.</text>
</comment>
<proteinExistence type="predicted"/>
<sequence>MTPEHFVDLAKLYDFYTKGFEDGKSTHKARVHIPATPMPAGQAPAQRVQSAPTILDLLNTENIAPNEADIEALEEELFNQPDPYDLAKTDQADAALDDDIPITRSSTRFDIAEFIKLDDAKLKALLLNVDIEGPSSNL</sequence>
<evidence type="ECO:0000313" key="2">
    <source>
        <dbReference type="Proteomes" id="UP000724874"/>
    </source>
</evidence>